<organism evidence="3 5">
    <name type="scientific">Xanthomonas prunicola</name>
    <dbReference type="NCBI Taxonomy" id="2053930"/>
    <lineage>
        <taxon>Bacteria</taxon>
        <taxon>Pseudomonadati</taxon>
        <taxon>Pseudomonadota</taxon>
        <taxon>Gammaproteobacteria</taxon>
        <taxon>Lysobacterales</taxon>
        <taxon>Lysobacteraceae</taxon>
        <taxon>Xanthomonas</taxon>
    </lineage>
</organism>
<dbReference type="InterPro" id="IPR007730">
    <property type="entry name" value="SPOR-like_dom"/>
</dbReference>
<accession>A0A2N3RG19</accession>
<evidence type="ECO:0000313" key="4">
    <source>
        <dbReference type="EMBL" id="PKV15792.1"/>
    </source>
</evidence>
<dbReference type="EMBL" id="PHKV01000007">
    <property type="protein sequence ID" value="PKV11458.1"/>
    <property type="molecule type" value="Genomic_DNA"/>
</dbReference>
<proteinExistence type="predicted"/>
<reference evidence="5 6" key="1">
    <citation type="submission" date="2017-11" db="EMBL/GenBank/DDBJ databases">
        <title>Xanthomonas prunicola sp. nov., a novel pathogen that affects nectarine (Prunus persica var. nectarine) trees.</title>
        <authorList>
            <person name="Lopez M."/>
            <person name="Lopez-Soriano P."/>
            <person name="Garita-Cambronero J."/>
            <person name="Beltran C."/>
            <person name="Taghouti G."/>
            <person name="Portier P."/>
            <person name="Cubero J."/>
            <person name="Fischer-Le Saux M."/>
            <person name="Marco-Noales E."/>
        </authorList>
    </citation>
    <scope>NUCLEOTIDE SEQUENCE [LARGE SCALE GENOMIC DNA]</scope>
    <source>
        <strain evidence="3 5">CFBP8353</strain>
        <strain evidence="4 6">CFBP8354</strain>
    </source>
</reference>
<dbReference type="Gene3D" id="3.30.70.1070">
    <property type="entry name" value="Sporulation related repeat"/>
    <property type="match status" value="1"/>
</dbReference>
<feature type="compositionally biased region" description="Low complexity" evidence="1">
    <location>
        <begin position="55"/>
        <end position="145"/>
    </location>
</feature>
<name>A0A2N3RG19_9XANT</name>
<protein>
    <submittedName>
        <fullName evidence="3">SPOR domain-containing protein</fullName>
    </submittedName>
</protein>
<keyword evidence="6" id="KW-1185">Reference proteome</keyword>
<gene>
    <name evidence="3" type="ORF">XpruCFBP8353_18045</name>
    <name evidence="4" type="ORF">XpruCFBP8354_17345</name>
</gene>
<sequence length="304" mass="30359">MYVRALIVVLIVLNAGVALWWAVQPPPAPPPAPAQPTGVARLELLPTPTAVGGAALPGAAATTGSASAAESESTASATPASTPVSASVPTPTPAAVASTAASTPASTTSATAAVAETPRAAAETAATTKTAATPADRVAAAKPSPTASPPPVPAAERCASLGPFAARADADAALARVRGQASRATLREDKDAGVSTFRVMLPNVGDRAAAQALVKRIAAAGMGDYYVIAQGEDNTVALGQYQSRERAERRQASLVGAGFPAQLVPSGSGQSRWWIDLRSSAATSVLQRAAGAARERSLDCAALR</sequence>
<dbReference type="InterPro" id="IPR036680">
    <property type="entry name" value="SPOR-like_sf"/>
</dbReference>
<evidence type="ECO:0000313" key="3">
    <source>
        <dbReference type="EMBL" id="PKV11458.1"/>
    </source>
</evidence>
<dbReference type="Proteomes" id="UP000233720">
    <property type="component" value="Unassembled WGS sequence"/>
</dbReference>
<dbReference type="AlphaFoldDB" id="A0A2N3RG19"/>
<evidence type="ECO:0000256" key="1">
    <source>
        <dbReference type="SAM" id="MobiDB-lite"/>
    </source>
</evidence>
<dbReference type="EMBL" id="PHKW01000006">
    <property type="protein sequence ID" value="PKV15792.1"/>
    <property type="molecule type" value="Genomic_DNA"/>
</dbReference>
<dbReference type="Proteomes" id="UP000233748">
    <property type="component" value="Unassembled WGS sequence"/>
</dbReference>
<dbReference type="SUPFAM" id="SSF110997">
    <property type="entry name" value="Sporulation related repeat"/>
    <property type="match status" value="1"/>
</dbReference>
<evidence type="ECO:0000313" key="6">
    <source>
        <dbReference type="Proteomes" id="UP000233748"/>
    </source>
</evidence>
<evidence type="ECO:0000313" key="5">
    <source>
        <dbReference type="Proteomes" id="UP000233720"/>
    </source>
</evidence>
<dbReference type="PROSITE" id="PS51724">
    <property type="entry name" value="SPOR"/>
    <property type="match status" value="1"/>
</dbReference>
<dbReference type="Pfam" id="PF05036">
    <property type="entry name" value="SPOR"/>
    <property type="match status" value="1"/>
</dbReference>
<evidence type="ECO:0000259" key="2">
    <source>
        <dbReference type="PROSITE" id="PS51724"/>
    </source>
</evidence>
<feature type="region of interest" description="Disordered" evidence="1">
    <location>
        <begin position="55"/>
        <end position="155"/>
    </location>
</feature>
<dbReference type="RefSeq" id="WP_101364442.1">
    <property type="nucleotide sequence ID" value="NZ_PHKV01000007.1"/>
</dbReference>
<comment type="caution">
    <text evidence="3">The sequence shown here is derived from an EMBL/GenBank/DDBJ whole genome shotgun (WGS) entry which is preliminary data.</text>
</comment>
<dbReference type="GO" id="GO:0042834">
    <property type="term" value="F:peptidoglycan binding"/>
    <property type="evidence" value="ECO:0007669"/>
    <property type="project" value="InterPro"/>
</dbReference>
<dbReference type="OrthoDB" id="5986009at2"/>
<feature type="domain" description="SPOR" evidence="2">
    <location>
        <begin position="151"/>
        <end position="230"/>
    </location>
</feature>